<dbReference type="AlphaFoldDB" id="A0A3B0WLF1"/>
<feature type="non-terminal residue" evidence="2">
    <location>
        <position position="1"/>
    </location>
</feature>
<dbReference type="EMBL" id="UOFF01000183">
    <property type="protein sequence ID" value="VAW56121.1"/>
    <property type="molecule type" value="Genomic_DNA"/>
</dbReference>
<dbReference type="PROSITE" id="PS51833">
    <property type="entry name" value="HDOD"/>
    <property type="match status" value="1"/>
</dbReference>
<sequence length="373" mass="41753">LGDELSSNEEHRWFIYLIEGKLDLLEIDKPSVLLQSTDNRALHPLFIEGEYKTRLIAQANSVVLRFDRQLFNTLMDKEVITSEELETVEMDEVEGSLFNEIMHDFNLGQLKLPSLPDVAEKIKKALDSTDISAEDLVRIISSDPAVAARFIKKAKGNHANMASSVCSIASSIELLGLYTSKKIVSAMAEKEPFITQSSLLDQRMRALYDQSVDTAALSLSISRESDTTTPDHMMLAGLLSEIGVISILSYIESTGMNIDTEIELEQIICHLRSAVGSMVIKHFGLSTDLFSVVDNFESWEHQDEGEVDACDIVIIAQIYHRLKHHQVHGLPKINEVPALKKLCIKEDNAEFAKHVFQQAHEEVSSIVKLLNMC</sequence>
<feature type="domain" description="HDOD" evidence="1">
    <location>
        <begin position="112"/>
        <end position="299"/>
    </location>
</feature>
<accession>A0A3B0WLF1</accession>
<dbReference type="PANTHER" id="PTHR33525:SF3">
    <property type="entry name" value="RIBONUCLEASE Y"/>
    <property type="match status" value="1"/>
</dbReference>
<protein>
    <recommendedName>
        <fullName evidence="1">HDOD domain-containing protein</fullName>
    </recommendedName>
</protein>
<proteinExistence type="predicted"/>
<evidence type="ECO:0000259" key="1">
    <source>
        <dbReference type="PROSITE" id="PS51833"/>
    </source>
</evidence>
<dbReference type="PANTHER" id="PTHR33525">
    <property type="match status" value="1"/>
</dbReference>
<name>A0A3B0WLF1_9ZZZZ</name>
<dbReference type="SUPFAM" id="SSF109604">
    <property type="entry name" value="HD-domain/PDEase-like"/>
    <property type="match status" value="1"/>
</dbReference>
<gene>
    <name evidence="2" type="ORF">MNBD_GAMMA07-2650</name>
</gene>
<organism evidence="2">
    <name type="scientific">hydrothermal vent metagenome</name>
    <dbReference type="NCBI Taxonomy" id="652676"/>
    <lineage>
        <taxon>unclassified sequences</taxon>
        <taxon>metagenomes</taxon>
        <taxon>ecological metagenomes</taxon>
    </lineage>
</organism>
<dbReference type="Gene3D" id="1.10.3210.10">
    <property type="entry name" value="Hypothetical protein af1432"/>
    <property type="match status" value="1"/>
</dbReference>
<evidence type="ECO:0000313" key="2">
    <source>
        <dbReference type="EMBL" id="VAW56121.1"/>
    </source>
</evidence>
<dbReference type="InterPro" id="IPR052340">
    <property type="entry name" value="RNase_Y/CdgJ"/>
</dbReference>
<dbReference type="Pfam" id="PF08668">
    <property type="entry name" value="HDOD"/>
    <property type="match status" value="1"/>
</dbReference>
<dbReference type="InterPro" id="IPR013976">
    <property type="entry name" value="HDOD"/>
</dbReference>
<reference evidence="2" key="1">
    <citation type="submission" date="2018-06" db="EMBL/GenBank/DDBJ databases">
        <authorList>
            <person name="Zhirakovskaya E."/>
        </authorList>
    </citation>
    <scope>NUCLEOTIDE SEQUENCE</scope>
</reference>